<organism evidence="2 3">
    <name type="scientific">Sphingomonas jinjuensis</name>
    <dbReference type="NCBI Taxonomy" id="535907"/>
    <lineage>
        <taxon>Bacteria</taxon>
        <taxon>Pseudomonadati</taxon>
        <taxon>Pseudomonadota</taxon>
        <taxon>Alphaproteobacteria</taxon>
        <taxon>Sphingomonadales</taxon>
        <taxon>Sphingomonadaceae</taxon>
        <taxon>Sphingomonas</taxon>
    </lineage>
</organism>
<accession>A0A840F2M9</accession>
<name>A0A840F2M9_9SPHN</name>
<keyword evidence="3" id="KW-1185">Reference proteome</keyword>
<gene>
    <name evidence="2" type="ORF">GGQ80_001505</name>
</gene>
<feature type="region of interest" description="Disordered" evidence="1">
    <location>
        <begin position="1"/>
        <end position="30"/>
    </location>
</feature>
<dbReference type="EMBL" id="JACIEV010000003">
    <property type="protein sequence ID" value="MBB4153603.1"/>
    <property type="molecule type" value="Genomic_DNA"/>
</dbReference>
<reference evidence="2 3" key="1">
    <citation type="submission" date="2020-08" db="EMBL/GenBank/DDBJ databases">
        <title>Genomic Encyclopedia of Type Strains, Phase IV (KMG-IV): sequencing the most valuable type-strain genomes for metagenomic binning, comparative biology and taxonomic classification.</title>
        <authorList>
            <person name="Goeker M."/>
        </authorList>
    </citation>
    <scope>NUCLEOTIDE SEQUENCE [LARGE SCALE GENOMIC DNA]</scope>
    <source>
        <strain evidence="2 3">YC6723</strain>
    </source>
</reference>
<evidence type="ECO:0000313" key="3">
    <source>
        <dbReference type="Proteomes" id="UP000529795"/>
    </source>
</evidence>
<comment type="caution">
    <text evidence="2">The sequence shown here is derived from an EMBL/GenBank/DDBJ whole genome shotgun (WGS) entry which is preliminary data.</text>
</comment>
<evidence type="ECO:0000256" key="1">
    <source>
        <dbReference type="SAM" id="MobiDB-lite"/>
    </source>
</evidence>
<dbReference type="RefSeq" id="WP_183983280.1">
    <property type="nucleotide sequence ID" value="NZ_JACIEV010000003.1"/>
</dbReference>
<dbReference type="Proteomes" id="UP000529795">
    <property type="component" value="Unassembled WGS sequence"/>
</dbReference>
<dbReference type="AlphaFoldDB" id="A0A840F2M9"/>
<sequence length="223" mass="23912">MIEDTTGSCEPKGAVAPAMDNQARSHSHEGVSLTADGAVTVAAMEDLSDWVLSVAQRCRDKVAATAHRVACLRAARGGTSGSSQTAGTCLAHPRTKAVSLANEHRSILAHLADAQEELATLMVVTIDKILEVDLYKADLVRCEAAQARKRREDEERKLSGLWPEARATVATLARLGVREGHWSTLTRATEEKIAALILADNMAAKMGSPDDPRIAGPRSRRAR</sequence>
<protein>
    <submittedName>
        <fullName evidence="2">Uncharacterized protein</fullName>
    </submittedName>
</protein>
<proteinExistence type="predicted"/>
<evidence type="ECO:0000313" key="2">
    <source>
        <dbReference type="EMBL" id="MBB4153603.1"/>
    </source>
</evidence>